<protein>
    <recommendedName>
        <fullName evidence="8">Probable membrane transporter protein</fullName>
    </recommendedName>
</protein>
<proteinExistence type="inferred from homology"/>
<keyword evidence="4 8" id="KW-1003">Cell membrane</keyword>
<accession>A0A2J0Z024</accession>
<evidence type="ECO:0000256" key="4">
    <source>
        <dbReference type="ARBA" id="ARBA00022475"/>
    </source>
</evidence>
<feature type="transmembrane region" description="Helical" evidence="8">
    <location>
        <begin position="7"/>
        <end position="25"/>
    </location>
</feature>
<feature type="transmembrane region" description="Helical" evidence="8">
    <location>
        <begin position="207"/>
        <end position="225"/>
    </location>
</feature>
<feature type="transmembrane region" description="Helical" evidence="8">
    <location>
        <begin position="99"/>
        <end position="117"/>
    </location>
</feature>
<dbReference type="RefSeq" id="WP_100672956.1">
    <property type="nucleotide sequence ID" value="NZ_NJGD01000008.1"/>
</dbReference>
<sequence length="260" mass="27965">MLPDIDFYLVAVPAVVLVGLSKGGMGEALSLMGVPILSMVVSPVQAAALLLPILIAMDIVSLLIWRKHGDRQTLVMLLPGALAGIAVGWATSAYVPRDALRLIIGLITVVFVLRYVYTLWRSRNGPPIQPKPQRAGPAALWGSFAGYGSFVAHAGGPPFQIYALPLKLAPREYTGTIVRFFATLNAVKLIPYFALGQLDLSNLKTSATLFPLAMVATACGAWTVRRMKAQVFYPFMYTMAFLAGSKLVWDGLRSIVSGGV</sequence>
<comment type="similarity">
    <text evidence="2 8">Belongs to the 4-toluene sulfonate uptake permease (TSUP) (TC 2.A.102) family.</text>
</comment>
<evidence type="ECO:0000256" key="8">
    <source>
        <dbReference type="RuleBase" id="RU363041"/>
    </source>
</evidence>
<gene>
    <name evidence="9" type="ORF">CEJ86_19170</name>
</gene>
<dbReference type="EMBL" id="NJGD01000008">
    <property type="protein sequence ID" value="PJR13875.1"/>
    <property type="molecule type" value="Genomic_DNA"/>
</dbReference>
<evidence type="ECO:0000256" key="7">
    <source>
        <dbReference type="ARBA" id="ARBA00023136"/>
    </source>
</evidence>
<comment type="caution">
    <text evidence="9">The sequence shown here is derived from an EMBL/GenBank/DDBJ whole genome shotgun (WGS) entry which is preliminary data.</text>
</comment>
<dbReference type="PANTHER" id="PTHR30269:SF37">
    <property type="entry name" value="MEMBRANE TRANSPORTER PROTEIN"/>
    <property type="match status" value="1"/>
</dbReference>
<dbReference type="InterPro" id="IPR002781">
    <property type="entry name" value="TM_pro_TauE-like"/>
</dbReference>
<evidence type="ECO:0000256" key="5">
    <source>
        <dbReference type="ARBA" id="ARBA00022692"/>
    </source>
</evidence>
<dbReference type="Proteomes" id="UP000231987">
    <property type="component" value="Unassembled WGS sequence"/>
</dbReference>
<feature type="transmembrane region" description="Helical" evidence="8">
    <location>
        <begin position="231"/>
        <end position="249"/>
    </location>
</feature>
<evidence type="ECO:0000256" key="6">
    <source>
        <dbReference type="ARBA" id="ARBA00022989"/>
    </source>
</evidence>
<dbReference type="AlphaFoldDB" id="A0A2J0Z024"/>
<dbReference type="InterPro" id="IPR052017">
    <property type="entry name" value="TSUP"/>
</dbReference>
<organism evidence="9 10">
    <name type="scientific">Rhizobium meliloti</name>
    <name type="common">Ensifer meliloti</name>
    <name type="synonym">Sinorhizobium meliloti</name>
    <dbReference type="NCBI Taxonomy" id="382"/>
    <lineage>
        <taxon>Bacteria</taxon>
        <taxon>Pseudomonadati</taxon>
        <taxon>Pseudomonadota</taxon>
        <taxon>Alphaproteobacteria</taxon>
        <taxon>Hyphomicrobiales</taxon>
        <taxon>Rhizobiaceae</taxon>
        <taxon>Sinorhizobium/Ensifer group</taxon>
        <taxon>Sinorhizobium</taxon>
    </lineage>
</organism>
<name>A0A2J0Z024_RHIML</name>
<evidence type="ECO:0000313" key="10">
    <source>
        <dbReference type="Proteomes" id="UP000231987"/>
    </source>
</evidence>
<evidence type="ECO:0000256" key="3">
    <source>
        <dbReference type="ARBA" id="ARBA00022448"/>
    </source>
</evidence>
<keyword evidence="6 8" id="KW-1133">Transmembrane helix</keyword>
<feature type="transmembrane region" description="Helical" evidence="8">
    <location>
        <begin position="138"/>
        <end position="156"/>
    </location>
</feature>
<evidence type="ECO:0000313" key="9">
    <source>
        <dbReference type="EMBL" id="PJR13875.1"/>
    </source>
</evidence>
<evidence type="ECO:0000256" key="2">
    <source>
        <dbReference type="ARBA" id="ARBA00009142"/>
    </source>
</evidence>
<reference evidence="9 10" key="1">
    <citation type="submission" date="2017-06" db="EMBL/GenBank/DDBJ databases">
        <title>Ensifer strains isolated from leguminous trees and herbs display diverse denitrification phenotypes with some acting as strong N2O sinks.</title>
        <authorList>
            <person name="Woliy K."/>
            <person name="Mania D."/>
            <person name="Bakken L.R."/>
            <person name="Frostegard A."/>
        </authorList>
    </citation>
    <scope>NUCLEOTIDE SEQUENCE [LARGE SCALE GENOMIC DNA]</scope>
    <source>
        <strain evidence="9 10">AC50a</strain>
    </source>
</reference>
<keyword evidence="7 8" id="KW-0472">Membrane</keyword>
<dbReference type="Pfam" id="PF01925">
    <property type="entry name" value="TauE"/>
    <property type="match status" value="1"/>
</dbReference>
<dbReference type="PANTHER" id="PTHR30269">
    <property type="entry name" value="TRANSMEMBRANE PROTEIN YFCA"/>
    <property type="match status" value="1"/>
</dbReference>
<feature type="transmembrane region" description="Helical" evidence="8">
    <location>
        <begin position="74"/>
        <end position="93"/>
    </location>
</feature>
<feature type="transmembrane region" description="Helical" evidence="8">
    <location>
        <begin position="45"/>
        <end position="65"/>
    </location>
</feature>
<dbReference type="GO" id="GO:0005886">
    <property type="term" value="C:plasma membrane"/>
    <property type="evidence" value="ECO:0007669"/>
    <property type="project" value="UniProtKB-SubCell"/>
</dbReference>
<comment type="subcellular location">
    <subcellularLocation>
        <location evidence="1 8">Cell membrane</location>
        <topology evidence="1 8">Multi-pass membrane protein</topology>
    </subcellularLocation>
</comment>
<keyword evidence="3" id="KW-0813">Transport</keyword>
<keyword evidence="5 8" id="KW-0812">Transmembrane</keyword>
<evidence type="ECO:0000256" key="1">
    <source>
        <dbReference type="ARBA" id="ARBA00004651"/>
    </source>
</evidence>